<evidence type="ECO:0000313" key="3">
    <source>
        <dbReference type="EMBL" id="CDX03384.1"/>
    </source>
</evidence>
<feature type="domain" description="DUF112" evidence="2">
    <location>
        <begin position="18"/>
        <end position="435"/>
    </location>
</feature>
<feature type="transmembrane region" description="Helical" evidence="1">
    <location>
        <begin position="466"/>
        <end position="490"/>
    </location>
</feature>
<reference evidence="3" key="1">
    <citation type="submission" date="2014-07" db="EMBL/GenBank/DDBJ databases">
        <authorList>
            <person name="Hornung V.Bastian."/>
        </authorList>
    </citation>
    <scope>NUCLEOTIDE SEQUENCE</scope>
    <source>
        <strain evidence="3">PCE-S</strain>
    </source>
</reference>
<evidence type="ECO:0000259" key="2">
    <source>
        <dbReference type="Pfam" id="PF01970"/>
    </source>
</evidence>
<feature type="transmembrane region" description="Helical" evidence="1">
    <location>
        <begin position="413"/>
        <end position="446"/>
    </location>
</feature>
<feature type="transmembrane region" description="Helical" evidence="1">
    <location>
        <begin position="136"/>
        <end position="157"/>
    </location>
</feature>
<feature type="transmembrane region" description="Helical" evidence="1">
    <location>
        <begin position="164"/>
        <end position="182"/>
    </location>
</feature>
<feature type="transmembrane region" description="Helical" evidence="1">
    <location>
        <begin position="354"/>
        <end position="377"/>
    </location>
</feature>
<dbReference type="RefSeq" id="WP_005816964.1">
    <property type="nucleotide sequence ID" value="NZ_CABKQQ010000060.1"/>
</dbReference>
<feature type="transmembrane region" description="Helical" evidence="1">
    <location>
        <begin position="43"/>
        <end position="66"/>
    </location>
</feature>
<dbReference type="InterPro" id="IPR002823">
    <property type="entry name" value="DUF112_TM"/>
</dbReference>
<reference evidence="4 5" key="2">
    <citation type="submission" date="2015-12" db="EMBL/GenBank/DDBJ databases">
        <title>Draft Genome Sequence of Desulfitobacterium hafniense Strain DH, a Sulfate-reducing Bacterium Isolated from Paddy Soils.</title>
        <authorList>
            <person name="Bao P."/>
            <person name="Zhang X."/>
            <person name="Li G."/>
        </authorList>
    </citation>
    <scope>NUCLEOTIDE SEQUENCE [LARGE SCALE GENOMIC DNA]</scope>
    <source>
        <strain evidence="4 5">DH</strain>
    </source>
</reference>
<dbReference type="OrthoDB" id="9781349at2"/>
<feature type="transmembrane region" description="Helical" evidence="1">
    <location>
        <begin position="12"/>
        <end position="37"/>
    </location>
</feature>
<keyword evidence="1" id="KW-0472">Membrane</keyword>
<organism evidence="3">
    <name type="scientific">Desulfitobacterium hafniense</name>
    <name type="common">Desulfitobacterium frappieri</name>
    <dbReference type="NCBI Taxonomy" id="49338"/>
    <lineage>
        <taxon>Bacteria</taxon>
        <taxon>Bacillati</taxon>
        <taxon>Bacillota</taxon>
        <taxon>Clostridia</taxon>
        <taxon>Eubacteriales</taxon>
        <taxon>Desulfitobacteriaceae</taxon>
        <taxon>Desulfitobacterium</taxon>
    </lineage>
</organism>
<accession>A0A098B3G8</accession>
<keyword evidence="1" id="KW-1133">Transmembrane helix</keyword>
<feature type="transmembrane region" description="Helical" evidence="1">
    <location>
        <begin position="258"/>
        <end position="279"/>
    </location>
</feature>
<dbReference type="PANTHER" id="PTHR35342">
    <property type="entry name" value="TRICARBOXYLIC TRANSPORT PROTEIN"/>
    <property type="match status" value="1"/>
</dbReference>
<feature type="transmembrane region" description="Helical" evidence="1">
    <location>
        <begin position="389"/>
        <end position="406"/>
    </location>
</feature>
<dbReference type="AlphaFoldDB" id="A0A098B3G8"/>
<evidence type="ECO:0000256" key="1">
    <source>
        <dbReference type="SAM" id="Phobius"/>
    </source>
</evidence>
<dbReference type="Pfam" id="PF01970">
    <property type="entry name" value="TctA"/>
    <property type="match status" value="1"/>
</dbReference>
<proteinExistence type="predicted"/>
<gene>
    <name evidence="4" type="ORF">AT727_04735</name>
    <name evidence="3" type="ORF">DPCES_3498</name>
</gene>
<dbReference type="PATRIC" id="fig|49338.4.peg.3758"/>
<name>A0A098B3G8_DESHA</name>
<dbReference type="PANTHER" id="PTHR35342:SF5">
    <property type="entry name" value="TRICARBOXYLIC TRANSPORT PROTEIN"/>
    <property type="match status" value="1"/>
</dbReference>
<feature type="transmembrane region" description="Helical" evidence="1">
    <location>
        <begin position="107"/>
        <end position="130"/>
    </location>
</feature>
<evidence type="ECO:0000313" key="5">
    <source>
        <dbReference type="Proteomes" id="UP000054623"/>
    </source>
</evidence>
<keyword evidence="1" id="KW-0812">Transmembrane</keyword>
<protein>
    <submittedName>
        <fullName evidence="3">Integral membrane protein DUF112</fullName>
    </submittedName>
</protein>
<evidence type="ECO:0000313" key="4">
    <source>
        <dbReference type="EMBL" id="KTE92241.1"/>
    </source>
</evidence>
<feature type="transmembrane region" description="Helical" evidence="1">
    <location>
        <begin position="321"/>
        <end position="342"/>
    </location>
</feature>
<dbReference type="Proteomes" id="UP000054623">
    <property type="component" value="Unassembled WGS sequence"/>
</dbReference>
<sequence length="503" mass="52086">MWEYLLPSLINIFSPFNLFLLIAGIAGGIIIGALPGLTATMGVALMVPVTFAMNPISGLIMLGGIYQGAIYGGSNSAILINTPGTPSSVATTFDGWPMTQKGKAPEALNTALVGSAFGGIVGAIFLLLLAGPLARFSLMFGAAEFFWLCIFGLSTIAAMSQNNIAKGLVAAALGMLVATIGLDPVGGAPRFTFGNYSLVQGIEVIPAMIGLFSFSQVIRLVGSSNENIASYTQEKGVIFRVLRSVFLKCKANLLRSSLIGTMIGILPGAGGEIASIISYNEGKRWDKNRSQYGKGCMEGVVASETANNAVIGGSLIPMLTLGIPGSAVAAIIMGALLAHGIVPGFKIFETNGELAYTFINSLIIGNLFMVVIGAILIKGIAKVLNIPTPYIGVAIVALAAIGSYAIRNSMLDVVVMLVFGLIGYLSDRIGLDVGTMALGIILGPIVEDNFTKAIALGTADGSVLGGFFGSTISVILIILTLASVFSPYLIGKRLAKKGANQND</sequence>
<dbReference type="EMBL" id="LOCK01000017">
    <property type="protein sequence ID" value="KTE92241.1"/>
    <property type="molecule type" value="Genomic_DNA"/>
</dbReference>
<dbReference type="EMBL" id="LK996017">
    <property type="protein sequence ID" value="CDX03384.1"/>
    <property type="molecule type" value="Genomic_DNA"/>
</dbReference>
<feature type="transmembrane region" description="Helical" evidence="1">
    <location>
        <begin position="194"/>
        <end position="214"/>
    </location>
</feature>